<sequence>MSSPDDNAEGFGFSLRNVVLVVLSLFIFYLGRGWARGLVEGNYPIGVLGLVLALAPIVWLLFVIREAYF</sequence>
<dbReference type="AlphaFoldDB" id="A0A8T8DZZ3"/>
<feature type="transmembrane region" description="Helical" evidence="1">
    <location>
        <begin position="12"/>
        <end position="31"/>
    </location>
</feature>
<evidence type="ECO:0000313" key="2">
    <source>
        <dbReference type="EMBL" id="QRV15105.1"/>
    </source>
</evidence>
<dbReference type="RefSeq" id="WP_204747720.1">
    <property type="nucleotide sequence ID" value="NZ_CP069188.1"/>
</dbReference>
<feature type="transmembrane region" description="Helical" evidence="1">
    <location>
        <begin position="43"/>
        <end position="64"/>
    </location>
</feature>
<protein>
    <submittedName>
        <fullName evidence="2">Uncharacterized protein</fullName>
    </submittedName>
</protein>
<dbReference type="GeneID" id="62877397"/>
<accession>A0A8T8DZZ3</accession>
<organism evidence="2 3">
    <name type="scientific">Haloterrigena salifodinae</name>
    <dbReference type="NCBI Taxonomy" id="2675099"/>
    <lineage>
        <taxon>Archaea</taxon>
        <taxon>Methanobacteriati</taxon>
        <taxon>Methanobacteriota</taxon>
        <taxon>Stenosarchaea group</taxon>
        <taxon>Halobacteria</taxon>
        <taxon>Halobacteriales</taxon>
        <taxon>Natrialbaceae</taxon>
        <taxon>Haloterrigena</taxon>
    </lineage>
</organism>
<dbReference type="KEGG" id="hsal:JMJ58_19695"/>
<evidence type="ECO:0000313" key="3">
    <source>
        <dbReference type="Proteomes" id="UP000637819"/>
    </source>
</evidence>
<dbReference type="Proteomes" id="UP000637819">
    <property type="component" value="Chromosome"/>
</dbReference>
<keyword evidence="3" id="KW-1185">Reference proteome</keyword>
<name>A0A8T8DZZ3_9EURY</name>
<proteinExistence type="predicted"/>
<keyword evidence="1" id="KW-0472">Membrane</keyword>
<gene>
    <name evidence="2" type="ORF">JMJ58_19695</name>
</gene>
<keyword evidence="1" id="KW-1133">Transmembrane helix</keyword>
<dbReference type="OrthoDB" id="293230at2157"/>
<evidence type="ECO:0000256" key="1">
    <source>
        <dbReference type="SAM" id="Phobius"/>
    </source>
</evidence>
<reference evidence="2 3" key="1">
    <citation type="submission" date="2021-01" db="EMBL/GenBank/DDBJ databases">
        <title>Genome Sequence and Methylation Pattern of Haloterrigena salifodinae BOL5-1, An Extremely Halophilic Archaeon from a Bolivian Salt Mine.</title>
        <authorList>
            <person name="DasSarma P."/>
            <person name="Anton B.P."/>
            <person name="DasSarma S.L."/>
            <person name="von Ehrenheim H.A.L."/>
            <person name="Martinez F.L."/>
            <person name="Guzman D."/>
            <person name="Roberts R.J."/>
            <person name="DasSarma S."/>
        </authorList>
    </citation>
    <scope>NUCLEOTIDE SEQUENCE [LARGE SCALE GENOMIC DNA]</scope>
    <source>
        <strain evidence="2 3">BOL5-1</strain>
    </source>
</reference>
<keyword evidence="1" id="KW-0812">Transmembrane</keyword>
<dbReference type="EMBL" id="CP069188">
    <property type="protein sequence ID" value="QRV15105.1"/>
    <property type="molecule type" value="Genomic_DNA"/>
</dbReference>